<dbReference type="InterPro" id="IPR036736">
    <property type="entry name" value="ACP-like_sf"/>
</dbReference>
<dbReference type="Pfam" id="PF00550">
    <property type="entry name" value="PP-binding"/>
    <property type="match status" value="1"/>
</dbReference>
<name>A0ABS5KPQ6_9ACTN</name>
<dbReference type="PROSITE" id="PS50075">
    <property type="entry name" value="CARRIER"/>
    <property type="match status" value="1"/>
</dbReference>
<dbReference type="Proteomes" id="UP000730482">
    <property type="component" value="Unassembled WGS sequence"/>
</dbReference>
<protein>
    <submittedName>
        <fullName evidence="2">Acyl carrier protein</fullName>
    </submittedName>
</protein>
<evidence type="ECO:0000259" key="1">
    <source>
        <dbReference type="PROSITE" id="PS50075"/>
    </source>
</evidence>
<feature type="domain" description="Carrier" evidence="1">
    <location>
        <begin position="1"/>
        <end position="79"/>
    </location>
</feature>
<evidence type="ECO:0000313" key="3">
    <source>
        <dbReference type="Proteomes" id="UP000730482"/>
    </source>
</evidence>
<dbReference type="RefSeq" id="WP_212009607.1">
    <property type="nucleotide sequence ID" value="NZ_JAAFYZ010000039.1"/>
</dbReference>
<dbReference type="EMBL" id="JAAFYZ010000039">
    <property type="protein sequence ID" value="MBS2548028.1"/>
    <property type="molecule type" value="Genomic_DNA"/>
</dbReference>
<evidence type="ECO:0000313" key="2">
    <source>
        <dbReference type="EMBL" id="MBS2548028.1"/>
    </source>
</evidence>
<proteinExistence type="predicted"/>
<accession>A0ABS5KPQ6</accession>
<gene>
    <name evidence="2" type="ORF">KGQ19_14255</name>
</gene>
<dbReference type="InterPro" id="IPR009081">
    <property type="entry name" value="PP-bd_ACP"/>
</dbReference>
<reference evidence="2 3" key="1">
    <citation type="submission" date="2020-02" db="EMBL/GenBank/DDBJ databases">
        <title>Acidophilic actinobacteria isolated from forest soil.</title>
        <authorList>
            <person name="Golinska P."/>
        </authorList>
    </citation>
    <scope>NUCLEOTIDE SEQUENCE [LARGE SCALE GENOMIC DNA]</scope>
    <source>
        <strain evidence="2 3">NL8</strain>
    </source>
</reference>
<comment type="caution">
    <text evidence="2">The sequence shown here is derived from an EMBL/GenBank/DDBJ whole genome shotgun (WGS) entry which is preliminary data.</text>
</comment>
<dbReference type="SUPFAM" id="SSF47336">
    <property type="entry name" value="ACP-like"/>
    <property type="match status" value="1"/>
</dbReference>
<keyword evidence="3" id="KW-1185">Reference proteome</keyword>
<organism evidence="2 3">
    <name type="scientific">Catenulispora pinistramenti</name>
    <dbReference type="NCBI Taxonomy" id="2705254"/>
    <lineage>
        <taxon>Bacteria</taxon>
        <taxon>Bacillati</taxon>
        <taxon>Actinomycetota</taxon>
        <taxon>Actinomycetes</taxon>
        <taxon>Catenulisporales</taxon>
        <taxon>Catenulisporaceae</taxon>
        <taxon>Catenulispora</taxon>
    </lineage>
</organism>
<dbReference type="Gene3D" id="1.10.1200.10">
    <property type="entry name" value="ACP-like"/>
    <property type="match status" value="1"/>
</dbReference>
<sequence>MKATDTGESIAETVSGLIRQAVGDVADDTDLRMIEGVDSVKVLRVIAAVERTYDIELEDEEVFALKTIDDVVRSVRAAVEAQGL</sequence>